<feature type="compositionally biased region" description="Basic and acidic residues" evidence="1">
    <location>
        <begin position="107"/>
        <end position="137"/>
    </location>
</feature>
<dbReference type="AlphaFoldDB" id="A0A9W4SAF3"/>
<name>A0A9W4SAF3_9GLOM</name>
<feature type="region of interest" description="Disordered" evidence="1">
    <location>
        <begin position="107"/>
        <end position="148"/>
    </location>
</feature>
<accession>A0A9W4SAF3</accession>
<reference evidence="2" key="1">
    <citation type="submission" date="2022-08" db="EMBL/GenBank/DDBJ databases">
        <authorList>
            <person name="Kallberg Y."/>
            <person name="Tangrot J."/>
            <person name="Rosling A."/>
        </authorList>
    </citation>
    <scope>NUCLEOTIDE SEQUENCE</scope>
    <source>
        <strain evidence="2">Wild A</strain>
    </source>
</reference>
<organism evidence="2 3">
    <name type="scientific">Funneliformis geosporum</name>
    <dbReference type="NCBI Taxonomy" id="1117311"/>
    <lineage>
        <taxon>Eukaryota</taxon>
        <taxon>Fungi</taxon>
        <taxon>Fungi incertae sedis</taxon>
        <taxon>Mucoromycota</taxon>
        <taxon>Glomeromycotina</taxon>
        <taxon>Glomeromycetes</taxon>
        <taxon>Glomerales</taxon>
        <taxon>Glomeraceae</taxon>
        <taxon>Funneliformis</taxon>
    </lineage>
</organism>
<sequence>MQLSQKLTELEKKFPARIRLKYQNKGKLCFHKNIAWNGCFNKQGKNDEPYCLDCGEDGEFGVIDEFELVNFREMSNYIEEYCLEFAGEQKSNIPNKDDIEREKLKRTIKKLERKPNKSPEEETELKNLKGKLKDLEKNNNSSPFNYTP</sequence>
<proteinExistence type="predicted"/>
<evidence type="ECO:0000313" key="3">
    <source>
        <dbReference type="Proteomes" id="UP001153678"/>
    </source>
</evidence>
<evidence type="ECO:0000256" key="1">
    <source>
        <dbReference type="SAM" id="MobiDB-lite"/>
    </source>
</evidence>
<dbReference type="Proteomes" id="UP001153678">
    <property type="component" value="Unassembled WGS sequence"/>
</dbReference>
<evidence type="ECO:0000313" key="2">
    <source>
        <dbReference type="EMBL" id="CAI2162667.1"/>
    </source>
</evidence>
<protein>
    <submittedName>
        <fullName evidence="2">6813_t:CDS:1</fullName>
    </submittedName>
</protein>
<comment type="caution">
    <text evidence="2">The sequence shown here is derived from an EMBL/GenBank/DDBJ whole genome shotgun (WGS) entry which is preliminary data.</text>
</comment>
<keyword evidence="3" id="KW-1185">Reference proteome</keyword>
<dbReference type="EMBL" id="CAMKVN010000046">
    <property type="protein sequence ID" value="CAI2162667.1"/>
    <property type="molecule type" value="Genomic_DNA"/>
</dbReference>
<feature type="compositionally biased region" description="Polar residues" evidence="1">
    <location>
        <begin position="138"/>
        <end position="148"/>
    </location>
</feature>
<gene>
    <name evidence="2" type="ORF">FWILDA_LOCUS674</name>
</gene>